<sequence length="308" mass="34946">MSQSAILIIALMAVFFGVIMVRAIRLAYINQKNIKQDVANVQLATPPTAKSIFSGTTPHEMTGEIALILQHNLQLPDSGWTAIEPPEGLIEHIIQAANREQRFSALSYQSASSKEILQSWRIDCIKPDQAHVSQAIRDGDKYALDEWINLGQHLFINTGLWFDIEDQAQIKERVTFNQHFMPEHIATELSNLQLEYVGRATIQQIPYLFLHMTQTPDQSRKSAQSNTSAQNNTSDQSNTSVSLQLWLDARTLRLQKRRLLIYENDQISAEEITVYTRPQNSYAITAPDWINVDHGAVTNHSVCVVEHW</sequence>
<reference evidence="2" key="1">
    <citation type="submission" date="2017-02" db="EMBL/GenBank/DDBJ databases">
        <authorList>
            <person name="Rodrigo-Torres L."/>
            <person name="Arahal R.D."/>
            <person name="Lucena T."/>
        </authorList>
    </citation>
    <scope>NUCLEOTIDE SEQUENCE [LARGE SCALE GENOMIC DNA]</scope>
    <source>
        <strain evidence="2">CECT 7878</strain>
    </source>
</reference>
<dbReference type="OrthoDB" id="5853983at2"/>
<keyword evidence="2" id="KW-1185">Reference proteome</keyword>
<dbReference type="AlphaFoldDB" id="A0A1R4LB46"/>
<evidence type="ECO:0000313" key="1">
    <source>
        <dbReference type="EMBL" id="SJN53758.1"/>
    </source>
</evidence>
<dbReference type="Proteomes" id="UP000188276">
    <property type="component" value="Unassembled WGS sequence"/>
</dbReference>
<protein>
    <submittedName>
        <fullName evidence="1">Uncharacterized protein</fullName>
    </submittedName>
</protein>
<name>A0A1R4LB46_VIBR1</name>
<organism evidence="1 2">
    <name type="scientific">Vibrio ruber (strain DSM 16370 / JCM 11486 / BCRC 17186 / CECT 7878 / LMG 23124 / VR1)</name>
    <dbReference type="NCBI Taxonomy" id="1123498"/>
    <lineage>
        <taxon>Bacteria</taxon>
        <taxon>Pseudomonadati</taxon>
        <taxon>Pseudomonadota</taxon>
        <taxon>Gammaproteobacteria</taxon>
        <taxon>Vibrionales</taxon>
        <taxon>Vibrionaceae</taxon>
        <taxon>Vibrio</taxon>
    </lineage>
</organism>
<proteinExistence type="predicted"/>
<dbReference type="RefSeq" id="WP_077333080.1">
    <property type="nucleotide sequence ID" value="NZ_FULE01000008.1"/>
</dbReference>
<dbReference type="EMBL" id="FULE01000008">
    <property type="protein sequence ID" value="SJN53758.1"/>
    <property type="molecule type" value="Genomic_DNA"/>
</dbReference>
<accession>A0A1R4LB46</accession>
<gene>
    <name evidence="1" type="ORF">VR7878_00480</name>
</gene>
<evidence type="ECO:0000313" key="2">
    <source>
        <dbReference type="Proteomes" id="UP000188276"/>
    </source>
</evidence>